<feature type="transmembrane region" description="Helical" evidence="2">
    <location>
        <begin position="31"/>
        <end position="52"/>
    </location>
</feature>
<dbReference type="STRING" id="81824.A9V5K3"/>
<gene>
    <name evidence="3" type="ORF">MONBRDRAFT_38083</name>
</gene>
<proteinExistence type="predicted"/>
<sequence length="958" mass="106591">MDPKKSTGIDRDSLLVPIEQTAWRSWNRRHWLGWFTVAIVIAGISVLARIIWPGTLIANASVPAWGIFIVAAIGLWMGVCAVVWFTITIAIKLDKSQRRRLVFTALYTSIAYFIWSVLVIIVFEAVFGVNPFPARRSDGSERTLDRDATFWIPRLFIVNIFLAILLILRAMALVRLRFGNRMLQYAHQVQQVLEEQEVLEHLTEDMQMAEIFDPQPRPKLTEQPAITEYDAAIKLQGMFRGFLRRKKRKPETTDASVNNSTSLGQSRGWGGRRTSAQAAAPLSTIQSGNTPEATPVPAPVPTSKPARDQSPARTPKELLKETAVDTAGEKGPTPVRRASSRRTTSVIERPAPVNLRDDDGGYLDSVTSRNEESTEVSESSHKHKAKRKRHKTKHKRNKSDTRSQEEPHMSDSNERASNPSRRINRHKSRVSKSNAHRVKGEADKAIQDLIEANDSEMTAAMLVGFETVRYTYLTTCHGRLAIKNRKLAMKTAEALFYRHEVGDHVAITALASPYVSSPDMRRRILEMFDPHDKQNLALSDLEEAMSRVYHKRKHLALSLKDLDSIVQALGSFLTAAVIIITLFLVNIVFSTGDYAEVTVTVGTTLFALSFIFAESAKNVRIHRLDPSCLPFFSERALKSHDRSWLALAVSFSSSTRSFSSFHVPGWDPMYVISMSLSQTVFRVWDGRVVTIANHSLYPKELTNIRRAGPMTEATFIQVSVDTPWWKLEELEKRYRAFLRTKSADFDETASSFFVRDIDVGDGNALKVGFIVAQTTNFQNGEHVPRKHMLIREIVSSCNDLEITYWRPRQRGAIIEGPSDVMGYSQMPRPQPTEDGKGTTTTSATVRTRPTSPSPSERAAGRLSAFATPRSDVAPEVRPKSSLATTVTAEAGAPNQVAPPTIPVSQTQSLPVLHHLTGHTPAGASTTTDPAVPSDATAGQAAVPTRGPPQELAREPVKK</sequence>
<feature type="transmembrane region" description="Helical" evidence="2">
    <location>
        <begin position="101"/>
        <end position="123"/>
    </location>
</feature>
<feature type="compositionally biased region" description="Basic and acidic residues" evidence="1">
    <location>
        <begin position="314"/>
        <end position="323"/>
    </location>
</feature>
<dbReference type="eggNOG" id="KOG4629">
    <property type="taxonomic scope" value="Eukaryota"/>
</dbReference>
<feature type="compositionally biased region" description="Basic and acidic residues" evidence="1">
    <location>
        <begin position="398"/>
        <end position="414"/>
    </location>
</feature>
<feature type="compositionally biased region" description="Basic residues" evidence="1">
    <location>
        <begin position="422"/>
        <end position="437"/>
    </location>
</feature>
<dbReference type="KEGG" id="mbr:MONBRDRAFT_38083"/>
<evidence type="ECO:0000256" key="1">
    <source>
        <dbReference type="SAM" id="MobiDB-lite"/>
    </source>
</evidence>
<feature type="compositionally biased region" description="Low complexity" evidence="1">
    <location>
        <begin position="332"/>
        <end position="346"/>
    </location>
</feature>
<keyword evidence="2" id="KW-1133">Transmembrane helix</keyword>
<feature type="region of interest" description="Disordered" evidence="1">
    <location>
        <begin position="244"/>
        <end position="440"/>
    </location>
</feature>
<reference evidence="3 4" key="1">
    <citation type="journal article" date="2008" name="Nature">
        <title>The genome of the choanoflagellate Monosiga brevicollis and the origin of metazoans.</title>
        <authorList>
            <consortium name="JGI Sequencing"/>
            <person name="King N."/>
            <person name="Westbrook M.J."/>
            <person name="Young S.L."/>
            <person name="Kuo A."/>
            <person name="Abedin M."/>
            <person name="Chapman J."/>
            <person name="Fairclough S."/>
            <person name="Hellsten U."/>
            <person name="Isogai Y."/>
            <person name="Letunic I."/>
            <person name="Marr M."/>
            <person name="Pincus D."/>
            <person name="Putnam N."/>
            <person name="Rokas A."/>
            <person name="Wright K.J."/>
            <person name="Zuzow R."/>
            <person name="Dirks W."/>
            <person name="Good M."/>
            <person name="Goodstein D."/>
            <person name="Lemons D."/>
            <person name="Li W."/>
            <person name="Lyons J.B."/>
            <person name="Morris A."/>
            <person name="Nichols S."/>
            <person name="Richter D.J."/>
            <person name="Salamov A."/>
            <person name="Bork P."/>
            <person name="Lim W.A."/>
            <person name="Manning G."/>
            <person name="Miller W.T."/>
            <person name="McGinnis W."/>
            <person name="Shapiro H."/>
            <person name="Tjian R."/>
            <person name="Grigoriev I.V."/>
            <person name="Rokhsar D."/>
        </authorList>
    </citation>
    <scope>NUCLEOTIDE SEQUENCE [LARGE SCALE GENOMIC DNA]</scope>
    <source>
        <strain evidence="4">MX1 / ATCC 50154</strain>
    </source>
</reference>
<feature type="transmembrane region" description="Helical" evidence="2">
    <location>
        <begin position="64"/>
        <end position="89"/>
    </location>
</feature>
<keyword evidence="4" id="KW-1185">Reference proteome</keyword>
<dbReference type="RefSeq" id="XP_001748077.1">
    <property type="nucleotide sequence ID" value="XM_001748025.1"/>
</dbReference>
<evidence type="ECO:0000313" key="3">
    <source>
        <dbReference type="EMBL" id="EDQ87134.1"/>
    </source>
</evidence>
<feature type="transmembrane region" description="Helical" evidence="2">
    <location>
        <begin position="594"/>
        <end position="613"/>
    </location>
</feature>
<dbReference type="GeneID" id="5893349"/>
<dbReference type="GO" id="GO:0005262">
    <property type="term" value="F:calcium channel activity"/>
    <property type="evidence" value="ECO:0000318"/>
    <property type="project" value="GO_Central"/>
</dbReference>
<dbReference type="InParanoid" id="A9V5K3"/>
<dbReference type="Proteomes" id="UP000001357">
    <property type="component" value="Unassembled WGS sequence"/>
</dbReference>
<feature type="region of interest" description="Disordered" evidence="1">
    <location>
        <begin position="816"/>
        <end position="958"/>
    </location>
</feature>
<feature type="compositionally biased region" description="Polar residues" evidence="1">
    <location>
        <begin position="253"/>
        <end position="265"/>
    </location>
</feature>
<evidence type="ECO:0000256" key="2">
    <source>
        <dbReference type="SAM" id="Phobius"/>
    </source>
</evidence>
<keyword evidence="2" id="KW-0812">Transmembrane</keyword>
<feature type="compositionally biased region" description="Low complexity" evidence="1">
    <location>
        <begin position="838"/>
        <end position="857"/>
    </location>
</feature>
<accession>A9V5K3</accession>
<dbReference type="EMBL" id="CH991561">
    <property type="protein sequence ID" value="EDQ87134.1"/>
    <property type="molecule type" value="Genomic_DNA"/>
</dbReference>
<dbReference type="PANTHER" id="PTHR31323">
    <property type="entry name" value="MECHANOSENSITIVE ION CHANNEL PROTEIN MSY2"/>
    <property type="match status" value="1"/>
</dbReference>
<dbReference type="GO" id="GO:0070588">
    <property type="term" value="P:calcium ion transmembrane transport"/>
    <property type="evidence" value="ECO:0000318"/>
    <property type="project" value="GO_Central"/>
</dbReference>
<dbReference type="PANTHER" id="PTHR31323:SF1">
    <property type="entry name" value="MECHANOSENSITIVE ION CHANNEL PROTEIN"/>
    <property type="match status" value="1"/>
</dbReference>
<feature type="transmembrane region" description="Helical" evidence="2">
    <location>
        <begin position="565"/>
        <end position="588"/>
    </location>
</feature>
<keyword evidence="2" id="KW-0472">Membrane</keyword>
<organism evidence="3 4">
    <name type="scientific">Monosiga brevicollis</name>
    <name type="common">Choanoflagellate</name>
    <dbReference type="NCBI Taxonomy" id="81824"/>
    <lineage>
        <taxon>Eukaryota</taxon>
        <taxon>Choanoflagellata</taxon>
        <taxon>Craspedida</taxon>
        <taxon>Salpingoecidae</taxon>
        <taxon>Monosiga</taxon>
    </lineage>
</organism>
<name>A9V5K3_MONBE</name>
<dbReference type="PROSITE" id="PS50096">
    <property type="entry name" value="IQ"/>
    <property type="match status" value="1"/>
</dbReference>
<evidence type="ECO:0000313" key="4">
    <source>
        <dbReference type="Proteomes" id="UP000001357"/>
    </source>
</evidence>
<dbReference type="GO" id="GO:0006874">
    <property type="term" value="P:intracellular calcium ion homeostasis"/>
    <property type="evidence" value="ECO:0000318"/>
    <property type="project" value="GO_Central"/>
</dbReference>
<protein>
    <submittedName>
        <fullName evidence="3">Uncharacterized protein</fullName>
    </submittedName>
</protein>
<dbReference type="OMA" id="SASIACW"/>
<feature type="compositionally biased region" description="Basic residues" evidence="1">
    <location>
        <begin position="381"/>
        <end position="397"/>
    </location>
</feature>
<dbReference type="AlphaFoldDB" id="A9V5K3"/>
<feature type="transmembrane region" description="Helical" evidence="2">
    <location>
        <begin position="151"/>
        <end position="174"/>
    </location>
</feature>